<dbReference type="EMBL" id="AVOT02011838">
    <property type="protein sequence ID" value="MBW0492967.1"/>
    <property type="molecule type" value="Genomic_DNA"/>
</dbReference>
<keyword evidence="2" id="KW-1185">Reference proteome</keyword>
<evidence type="ECO:0000313" key="2">
    <source>
        <dbReference type="Proteomes" id="UP000765509"/>
    </source>
</evidence>
<proteinExistence type="predicted"/>
<comment type="caution">
    <text evidence="1">The sequence shown here is derived from an EMBL/GenBank/DDBJ whole genome shotgun (WGS) entry which is preliminary data.</text>
</comment>
<evidence type="ECO:0000313" key="1">
    <source>
        <dbReference type="EMBL" id="MBW0492967.1"/>
    </source>
</evidence>
<gene>
    <name evidence="1" type="ORF">O181_032682</name>
</gene>
<dbReference type="AlphaFoldDB" id="A0A9Q3CZX8"/>
<accession>A0A9Q3CZX8</accession>
<dbReference type="Proteomes" id="UP000765509">
    <property type="component" value="Unassembled WGS sequence"/>
</dbReference>
<organism evidence="1 2">
    <name type="scientific">Austropuccinia psidii MF-1</name>
    <dbReference type="NCBI Taxonomy" id="1389203"/>
    <lineage>
        <taxon>Eukaryota</taxon>
        <taxon>Fungi</taxon>
        <taxon>Dikarya</taxon>
        <taxon>Basidiomycota</taxon>
        <taxon>Pucciniomycotina</taxon>
        <taxon>Pucciniomycetes</taxon>
        <taxon>Pucciniales</taxon>
        <taxon>Sphaerophragmiaceae</taxon>
        <taxon>Austropuccinia</taxon>
    </lineage>
</organism>
<protein>
    <submittedName>
        <fullName evidence="1">Uncharacterized protein</fullName>
    </submittedName>
</protein>
<reference evidence="1" key="1">
    <citation type="submission" date="2021-03" db="EMBL/GenBank/DDBJ databases">
        <title>Draft genome sequence of rust myrtle Austropuccinia psidii MF-1, a brazilian biotype.</title>
        <authorList>
            <person name="Quecine M.C."/>
            <person name="Pachon D.M.R."/>
            <person name="Bonatelli M.L."/>
            <person name="Correr F.H."/>
            <person name="Franceschini L.M."/>
            <person name="Leite T.F."/>
            <person name="Margarido G.R.A."/>
            <person name="Almeida C.A."/>
            <person name="Ferrarezi J.A."/>
            <person name="Labate C.A."/>
        </authorList>
    </citation>
    <scope>NUCLEOTIDE SEQUENCE</scope>
    <source>
        <strain evidence="1">MF-1</strain>
    </source>
</reference>
<name>A0A9Q3CZX8_9BASI</name>
<sequence>MLTRPHPPPDETPTLPHLCPHHSLRFHTPASSSPWLKILTLLQGPQVMPPTRPSPPLRLLAPTQHAYNAAYYPYAHSALPTCLQHSLPSLRLWSAFLTCLLCRLPSFHSGTRSIEYVGLLAYMMNAIRKIF</sequence>